<reference evidence="9 10" key="1">
    <citation type="submission" date="2020-07" db="EMBL/GenBank/DDBJ databases">
        <title>The yeast mating-type switching endonuclease HO is a domesticated member of an unorthodox homing genetic element family.</title>
        <authorList>
            <person name="Coughlan A.Y."/>
            <person name="Lombardi L."/>
            <person name="Braun-Galleani S."/>
            <person name="Martos A.R."/>
            <person name="Galeote V."/>
            <person name="Bigey F."/>
            <person name="Dequin S."/>
            <person name="Byrne K.P."/>
            <person name="Wolfe K.H."/>
        </authorList>
    </citation>
    <scope>NUCLEOTIDE SEQUENCE [LARGE SCALE GENOMIC DNA]</scope>
    <source>
        <strain evidence="9 10">NRRL Y-6702</strain>
    </source>
</reference>
<dbReference type="OrthoDB" id="1845386at2759"/>
<dbReference type="SMART" id="SM00184">
    <property type="entry name" value="RING"/>
    <property type="match status" value="1"/>
</dbReference>
<dbReference type="Pfam" id="PF26148">
    <property type="entry name" value="VPS18_RING_C"/>
    <property type="match status" value="1"/>
</dbReference>
<dbReference type="GO" id="GO:0030897">
    <property type="term" value="C:HOPS complex"/>
    <property type="evidence" value="ECO:0007669"/>
    <property type="project" value="TreeGrafter"/>
</dbReference>
<evidence type="ECO:0000256" key="6">
    <source>
        <dbReference type="ARBA" id="ARBA00029433"/>
    </source>
</evidence>
<dbReference type="InterPro" id="IPR001841">
    <property type="entry name" value="Znf_RING"/>
</dbReference>
<dbReference type="GO" id="GO:0098588">
    <property type="term" value="C:bounding membrane of organelle"/>
    <property type="evidence" value="ECO:0007669"/>
    <property type="project" value="UniProtKB-ARBA"/>
</dbReference>
<protein>
    <recommendedName>
        <fullName evidence="8">RING-type domain-containing protein</fullName>
    </recommendedName>
</protein>
<feature type="domain" description="RING-type" evidence="8">
    <location>
        <begin position="830"/>
        <end position="902"/>
    </location>
</feature>
<dbReference type="GO" id="GO:0007032">
    <property type="term" value="P:endosome organization"/>
    <property type="evidence" value="ECO:0007669"/>
    <property type="project" value="TreeGrafter"/>
</dbReference>
<sequence length="926" mass="107085">MEVEIEHVQLEFIKEIENNISAMKVGGNTLCFALKVGLLFLIDLEKPSEVFKFQIPLMMASNNAEKLLAMWMHPNGKKLFIKTNFAKYYLCDVELIKQQKEEQGKVNGRSNGIYTMKKFLKKNYDVRCVTWIDENTFLCGTTDGNILHVNTVTKDGKPKVDAEVSSVYQLSSSIDGIFLGKESCCIIASGNKIMYWKKLDLSRNAVAELPTETEEFEHLHKDVGKKFDSHNQTFAWITQTGIVFGDVTRSAKVLGNAKVVLSVELPDSKHNIRDLILTDFHIIILRGWTVTVISQLNNDVVYEESIWSQNGERMLGLAADYHADPSTFWCFTSSNIYEIILHKEAQAVWKLLCEQGEYNAALALKGLSKWEREMIYYHKGCNLLDNKGDRIEAAKSLGLSSSSTVSSIALRLMDTDDSVASLQVFLIQKLNNADATNRVQKILLSSWIVWNYMKQLNDVDEKINAERNAEELKHWTEEKENVIGQFRDFLKHHLDCLDKETVYQIIAEQNRKKELLFFANLIDDYEYVLSYWIRQENWYEALRVLLNMQDPESVYKYASVLLVNSPEATIHTWMRIEGIQPVELISSLLTYFTNFQKQAELGDTNSENFALKYLLWYIEEHNYDASILYNSALYMIITQCRTDQDDETNELKTIQFLDKYRKQYDNDFILRLSVRYRKIKVSIYLYTQMSLFEDAVTLALENGMIDSAKLVLKDKNLEDNFKLRRALWLQISKSMLYKEENANDIKHTIKAIITESNNTLEIRDLLPMFDTFTTVANLKDELIRSLEKHGKSMSQISDQIRHSLQMKKEIAKDIELFRERYTLLKPGSFCASCKQVLQTRKFIVFPCGHAFHTDCLIKAILDSKDYNLKSKIENFQRRLSKDRNSVSAQELESIISTKCVLCSDINISNIDGPVYIDQKIAEKWNV</sequence>
<dbReference type="InterPro" id="IPR058919">
    <property type="entry name" value="Pep3/Vps18_RING_C"/>
</dbReference>
<evidence type="ECO:0000256" key="3">
    <source>
        <dbReference type="ARBA" id="ARBA00022771"/>
    </source>
</evidence>
<keyword evidence="4" id="KW-0862">Zinc</keyword>
<dbReference type="SUPFAM" id="SSF50978">
    <property type="entry name" value="WD40 repeat-like"/>
    <property type="match status" value="1"/>
</dbReference>
<dbReference type="CDD" id="cd16462">
    <property type="entry name" value="RING-H2_Pep3p-like"/>
    <property type="match status" value="1"/>
</dbReference>
<evidence type="ECO:0000313" key="9">
    <source>
        <dbReference type="EMBL" id="QLG73891.1"/>
    </source>
</evidence>
<evidence type="ECO:0000256" key="1">
    <source>
        <dbReference type="ARBA" id="ARBA00010454"/>
    </source>
</evidence>
<dbReference type="EMBL" id="CP058609">
    <property type="protein sequence ID" value="QLG73891.1"/>
    <property type="molecule type" value="Genomic_DNA"/>
</dbReference>
<gene>
    <name evidence="9" type="ORF">HG535_0F04030</name>
</gene>
<comment type="similarity">
    <text evidence="1">Belongs to the VPS18 family.</text>
</comment>
<comment type="subcellular location">
    <subcellularLocation>
        <location evidence="6">Endomembrane system</location>
        <topology evidence="6">Peripheral membrane protein</topology>
        <orientation evidence="6">Cytoplasmic side</orientation>
    </subcellularLocation>
</comment>
<dbReference type="AlphaFoldDB" id="A0A7H9B5B3"/>
<dbReference type="GeneID" id="59237650"/>
<dbReference type="PANTHER" id="PTHR23323:SF26">
    <property type="entry name" value="VACUOLAR PROTEIN SORTING-ASSOCIATED PROTEIN 18 HOMOLOG"/>
    <property type="match status" value="1"/>
</dbReference>
<dbReference type="GO" id="GO:0048284">
    <property type="term" value="P:organelle fusion"/>
    <property type="evidence" value="ECO:0007669"/>
    <property type="project" value="TreeGrafter"/>
</dbReference>
<dbReference type="InterPro" id="IPR036322">
    <property type="entry name" value="WD40_repeat_dom_sf"/>
</dbReference>
<dbReference type="Proteomes" id="UP000509704">
    <property type="component" value="Chromosome 6"/>
</dbReference>
<evidence type="ECO:0000256" key="5">
    <source>
        <dbReference type="ARBA" id="ARBA00023136"/>
    </source>
</evidence>
<organism evidence="9 10">
    <name type="scientific">Zygotorulaspora mrakii</name>
    <name type="common">Zygosaccharomyces mrakii</name>
    <dbReference type="NCBI Taxonomy" id="42260"/>
    <lineage>
        <taxon>Eukaryota</taxon>
        <taxon>Fungi</taxon>
        <taxon>Dikarya</taxon>
        <taxon>Ascomycota</taxon>
        <taxon>Saccharomycotina</taxon>
        <taxon>Saccharomycetes</taxon>
        <taxon>Saccharomycetales</taxon>
        <taxon>Saccharomycetaceae</taxon>
        <taxon>Zygotorulaspora</taxon>
    </lineage>
</organism>
<feature type="repeat" description="CHCR" evidence="7">
    <location>
        <begin position="576"/>
        <end position="744"/>
    </location>
</feature>
<dbReference type="SUPFAM" id="SSF57850">
    <property type="entry name" value="RING/U-box"/>
    <property type="match status" value="1"/>
</dbReference>
<dbReference type="GO" id="GO:0030674">
    <property type="term" value="F:protein-macromolecule adaptor activity"/>
    <property type="evidence" value="ECO:0007669"/>
    <property type="project" value="TreeGrafter"/>
</dbReference>
<evidence type="ECO:0000259" key="8">
    <source>
        <dbReference type="SMART" id="SM00184"/>
    </source>
</evidence>
<dbReference type="InterPro" id="IPR000547">
    <property type="entry name" value="Clathrin_H-chain/VPS_repeat"/>
</dbReference>
<evidence type="ECO:0000256" key="4">
    <source>
        <dbReference type="ARBA" id="ARBA00022833"/>
    </source>
</evidence>
<evidence type="ECO:0000313" key="10">
    <source>
        <dbReference type="Proteomes" id="UP000509704"/>
    </source>
</evidence>
<dbReference type="RefSeq" id="XP_037145617.1">
    <property type="nucleotide sequence ID" value="XM_037289722.1"/>
</dbReference>
<dbReference type="PANTHER" id="PTHR23323">
    <property type="entry name" value="VACUOLAR PROTEIN SORTING-ASSOCIATED PROTEIN"/>
    <property type="match status" value="1"/>
</dbReference>
<dbReference type="PROSITE" id="PS50236">
    <property type="entry name" value="CHCR"/>
    <property type="match status" value="1"/>
</dbReference>
<keyword evidence="2" id="KW-0479">Metal-binding</keyword>
<dbReference type="KEGG" id="zmk:HG535_0F04030"/>
<keyword evidence="10" id="KW-1185">Reference proteome</keyword>
<name>A0A7H9B5B3_ZYGMR</name>
<dbReference type="GO" id="GO:0007033">
    <property type="term" value="P:vacuole organization"/>
    <property type="evidence" value="ECO:0007669"/>
    <property type="project" value="TreeGrafter"/>
</dbReference>
<dbReference type="GO" id="GO:0006904">
    <property type="term" value="P:vesicle docking involved in exocytosis"/>
    <property type="evidence" value="ECO:0007669"/>
    <property type="project" value="TreeGrafter"/>
</dbReference>
<dbReference type="InterPro" id="IPR007810">
    <property type="entry name" value="Pep3/Vps18_beta-prop"/>
</dbReference>
<dbReference type="Pfam" id="PF05131">
    <property type="entry name" value="Pep3_Vps18"/>
    <property type="match status" value="1"/>
</dbReference>
<keyword evidence="3" id="KW-0863">Zinc-finger</keyword>
<keyword evidence="5" id="KW-0472">Membrane</keyword>
<dbReference type="GO" id="GO:0006886">
    <property type="term" value="P:intracellular protein transport"/>
    <property type="evidence" value="ECO:0007669"/>
    <property type="project" value="UniProtKB-UniRule"/>
</dbReference>
<evidence type="ECO:0000256" key="2">
    <source>
        <dbReference type="ARBA" id="ARBA00022723"/>
    </source>
</evidence>
<accession>A0A7H9B5B3</accession>
<proteinExistence type="inferred from homology"/>
<dbReference type="GO" id="GO:0008270">
    <property type="term" value="F:zinc ion binding"/>
    <property type="evidence" value="ECO:0007669"/>
    <property type="project" value="UniProtKB-KW"/>
</dbReference>
<evidence type="ECO:0000256" key="7">
    <source>
        <dbReference type="PROSITE-ProRule" id="PRU01006"/>
    </source>
</evidence>
<dbReference type="GO" id="GO:0005768">
    <property type="term" value="C:endosome"/>
    <property type="evidence" value="ECO:0007669"/>
    <property type="project" value="TreeGrafter"/>
</dbReference>